<evidence type="ECO:0000313" key="2">
    <source>
        <dbReference type="EMBL" id="GIZ02507.1"/>
    </source>
</evidence>
<proteinExistence type="predicted"/>
<sequence>MSKTQNTFFRFFLPPSEQMPLGKLEEHSRTMTQPTEDERKRGRLMLTWRRMVDNEKNQARVSELVRNKICCC</sequence>
<evidence type="ECO:0000256" key="1">
    <source>
        <dbReference type="SAM" id="MobiDB-lite"/>
    </source>
</evidence>
<organism evidence="2 3">
    <name type="scientific">Caerostris extrusa</name>
    <name type="common">Bark spider</name>
    <name type="synonym">Caerostris bankana</name>
    <dbReference type="NCBI Taxonomy" id="172846"/>
    <lineage>
        <taxon>Eukaryota</taxon>
        <taxon>Metazoa</taxon>
        <taxon>Ecdysozoa</taxon>
        <taxon>Arthropoda</taxon>
        <taxon>Chelicerata</taxon>
        <taxon>Arachnida</taxon>
        <taxon>Araneae</taxon>
        <taxon>Araneomorphae</taxon>
        <taxon>Entelegynae</taxon>
        <taxon>Araneoidea</taxon>
        <taxon>Araneidae</taxon>
        <taxon>Caerostris</taxon>
    </lineage>
</organism>
<name>A0AAV4Y585_CAEEX</name>
<reference evidence="2 3" key="1">
    <citation type="submission" date="2021-06" db="EMBL/GenBank/DDBJ databases">
        <title>Caerostris extrusa draft genome.</title>
        <authorList>
            <person name="Kono N."/>
            <person name="Arakawa K."/>
        </authorList>
    </citation>
    <scope>NUCLEOTIDE SEQUENCE [LARGE SCALE GENOMIC DNA]</scope>
</reference>
<protein>
    <submittedName>
        <fullName evidence="2">Uncharacterized protein</fullName>
    </submittedName>
</protein>
<dbReference type="EMBL" id="BPLR01001468">
    <property type="protein sequence ID" value="GIZ02507.1"/>
    <property type="molecule type" value="Genomic_DNA"/>
</dbReference>
<evidence type="ECO:0000313" key="3">
    <source>
        <dbReference type="Proteomes" id="UP001054945"/>
    </source>
</evidence>
<gene>
    <name evidence="2" type="ORF">CEXT_540281</name>
</gene>
<accession>A0AAV4Y585</accession>
<dbReference type="Proteomes" id="UP001054945">
    <property type="component" value="Unassembled WGS sequence"/>
</dbReference>
<feature type="region of interest" description="Disordered" evidence="1">
    <location>
        <begin position="20"/>
        <end position="40"/>
    </location>
</feature>
<comment type="caution">
    <text evidence="2">The sequence shown here is derived from an EMBL/GenBank/DDBJ whole genome shotgun (WGS) entry which is preliminary data.</text>
</comment>
<dbReference type="AlphaFoldDB" id="A0AAV4Y585"/>
<keyword evidence="3" id="KW-1185">Reference proteome</keyword>